<name>A0A934W9M9_9BURK</name>
<comment type="caution">
    <text evidence="8">The sequence shown here is derived from an EMBL/GenBank/DDBJ whole genome shotgun (WGS) entry which is preliminary data.</text>
</comment>
<dbReference type="SUPFAM" id="SSF47384">
    <property type="entry name" value="Homodimeric domain of signal transducing histidine kinase"/>
    <property type="match status" value="1"/>
</dbReference>
<dbReference type="InterPro" id="IPR003594">
    <property type="entry name" value="HATPase_dom"/>
</dbReference>
<organism evidence="8 9">
    <name type="scientific">Noviherbaspirillum pedocola</name>
    <dbReference type="NCBI Taxonomy" id="2801341"/>
    <lineage>
        <taxon>Bacteria</taxon>
        <taxon>Pseudomonadati</taxon>
        <taxon>Pseudomonadota</taxon>
        <taxon>Betaproteobacteria</taxon>
        <taxon>Burkholderiales</taxon>
        <taxon>Oxalobacteraceae</taxon>
        <taxon>Noviherbaspirillum</taxon>
    </lineage>
</organism>
<evidence type="ECO:0000256" key="5">
    <source>
        <dbReference type="ARBA" id="ARBA00022777"/>
    </source>
</evidence>
<dbReference type="PROSITE" id="PS50109">
    <property type="entry name" value="HIS_KIN"/>
    <property type="match status" value="1"/>
</dbReference>
<comment type="catalytic activity">
    <reaction evidence="1">
        <text>ATP + protein L-histidine = ADP + protein N-phospho-L-histidine.</text>
        <dbReference type="EC" id="2.7.13.3"/>
    </reaction>
</comment>
<feature type="domain" description="Histidine kinase" evidence="7">
    <location>
        <begin position="157"/>
        <end position="376"/>
    </location>
</feature>
<dbReference type="PANTHER" id="PTHR43711:SF1">
    <property type="entry name" value="HISTIDINE KINASE 1"/>
    <property type="match status" value="1"/>
</dbReference>
<dbReference type="Gene3D" id="3.30.565.10">
    <property type="entry name" value="Histidine kinase-like ATPase, C-terminal domain"/>
    <property type="match status" value="1"/>
</dbReference>
<dbReference type="InterPro" id="IPR003661">
    <property type="entry name" value="HisK_dim/P_dom"/>
</dbReference>
<keyword evidence="5 8" id="KW-0418">Kinase</keyword>
<evidence type="ECO:0000313" key="8">
    <source>
        <dbReference type="EMBL" id="MBK4739150.1"/>
    </source>
</evidence>
<dbReference type="SUPFAM" id="SSF55874">
    <property type="entry name" value="ATPase domain of HSP90 chaperone/DNA topoisomerase II/histidine kinase"/>
    <property type="match status" value="1"/>
</dbReference>
<dbReference type="Proteomes" id="UP000622890">
    <property type="component" value="Unassembled WGS sequence"/>
</dbReference>
<keyword evidence="4" id="KW-0808">Transferase</keyword>
<evidence type="ECO:0000256" key="6">
    <source>
        <dbReference type="ARBA" id="ARBA00023012"/>
    </source>
</evidence>
<evidence type="ECO:0000256" key="4">
    <source>
        <dbReference type="ARBA" id="ARBA00022679"/>
    </source>
</evidence>
<dbReference type="Pfam" id="PF02518">
    <property type="entry name" value="HATPase_c"/>
    <property type="match status" value="1"/>
</dbReference>
<dbReference type="InterPro" id="IPR005467">
    <property type="entry name" value="His_kinase_dom"/>
</dbReference>
<accession>A0A934W9M9</accession>
<reference evidence="8" key="1">
    <citation type="submission" date="2021-01" db="EMBL/GenBank/DDBJ databases">
        <title>Genome sequence of strain Noviherbaspirillum sp. DKR-6.</title>
        <authorList>
            <person name="Chaudhary D.K."/>
        </authorList>
    </citation>
    <scope>NUCLEOTIDE SEQUENCE</scope>
    <source>
        <strain evidence="8">DKR-6</strain>
    </source>
</reference>
<keyword evidence="6" id="KW-0902">Two-component regulatory system</keyword>
<dbReference type="SMART" id="SM00387">
    <property type="entry name" value="HATPase_c"/>
    <property type="match status" value="1"/>
</dbReference>
<dbReference type="CDD" id="cd00082">
    <property type="entry name" value="HisKA"/>
    <property type="match status" value="1"/>
</dbReference>
<dbReference type="PANTHER" id="PTHR43711">
    <property type="entry name" value="TWO-COMPONENT HISTIDINE KINASE"/>
    <property type="match status" value="1"/>
</dbReference>
<keyword evidence="9" id="KW-1185">Reference proteome</keyword>
<dbReference type="Gene3D" id="1.10.287.130">
    <property type="match status" value="1"/>
</dbReference>
<evidence type="ECO:0000256" key="1">
    <source>
        <dbReference type="ARBA" id="ARBA00000085"/>
    </source>
</evidence>
<sequence length="389" mass="42584">MRLSDFIAINLAAILQEWEDFAKSIHPSGATADTVELRDHAAGILKVIAADLATEQTEQQSVDKSRGQAPRIEGESMAEIHAIARLKAGFNIDQLVAEYRALRASVLRLWQRRTKTTSEHEIRDMIRFNEAIDQALAESVARYARMVQEAQHLFLAILGHDVRTPLSTVTVGARVLMLDETLSSKQMKVASRILSSAERVSVIVSDLLDFAVANSGEGIPVKQTNTDLSTVCGDVVEEMRAVHADRRIVLELSGDLRGRFDAARIAQALSNLVGNAIQHGAAERLVTVTVCGGREEITIAVHNEGEAIPHETQQTLFDPIKRRAMRPTRDHQGRVGNLGLGLYIASEIIKAHTGFIGLVSTAEDGTTFTIHLPRSPQLKHQLPRGEAGL</sequence>
<dbReference type="SMART" id="SM00388">
    <property type="entry name" value="HisKA"/>
    <property type="match status" value="1"/>
</dbReference>
<evidence type="ECO:0000313" key="9">
    <source>
        <dbReference type="Proteomes" id="UP000622890"/>
    </source>
</evidence>
<protein>
    <recommendedName>
        <fullName evidence="2">histidine kinase</fullName>
        <ecNumber evidence="2">2.7.13.3</ecNumber>
    </recommendedName>
</protein>
<dbReference type="InterPro" id="IPR050736">
    <property type="entry name" value="Sensor_HK_Regulatory"/>
</dbReference>
<evidence type="ECO:0000256" key="2">
    <source>
        <dbReference type="ARBA" id="ARBA00012438"/>
    </source>
</evidence>
<dbReference type="InterPro" id="IPR036097">
    <property type="entry name" value="HisK_dim/P_sf"/>
</dbReference>
<proteinExistence type="predicted"/>
<dbReference type="EMBL" id="JAEPBG010000040">
    <property type="protein sequence ID" value="MBK4739150.1"/>
    <property type="molecule type" value="Genomic_DNA"/>
</dbReference>
<dbReference type="Pfam" id="PF00512">
    <property type="entry name" value="HisKA"/>
    <property type="match status" value="1"/>
</dbReference>
<gene>
    <name evidence="8" type="ORF">JJB74_31515</name>
</gene>
<dbReference type="PRINTS" id="PR00344">
    <property type="entry name" value="BCTRLSENSOR"/>
</dbReference>
<dbReference type="AlphaFoldDB" id="A0A934W9M9"/>
<keyword evidence="3" id="KW-0597">Phosphoprotein</keyword>
<dbReference type="InterPro" id="IPR004358">
    <property type="entry name" value="Sig_transdc_His_kin-like_C"/>
</dbReference>
<dbReference type="RefSeq" id="WP_200598517.1">
    <property type="nucleotide sequence ID" value="NZ_JAEPBG010000040.1"/>
</dbReference>
<dbReference type="GO" id="GO:0000155">
    <property type="term" value="F:phosphorelay sensor kinase activity"/>
    <property type="evidence" value="ECO:0007669"/>
    <property type="project" value="InterPro"/>
</dbReference>
<dbReference type="InterPro" id="IPR036890">
    <property type="entry name" value="HATPase_C_sf"/>
</dbReference>
<evidence type="ECO:0000256" key="3">
    <source>
        <dbReference type="ARBA" id="ARBA00022553"/>
    </source>
</evidence>
<dbReference type="EC" id="2.7.13.3" evidence="2"/>
<evidence type="ECO:0000259" key="7">
    <source>
        <dbReference type="PROSITE" id="PS50109"/>
    </source>
</evidence>